<evidence type="ECO:0000256" key="2">
    <source>
        <dbReference type="ARBA" id="ARBA00004613"/>
    </source>
</evidence>
<evidence type="ECO:0000313" key="11">
    <source>
        <dbReference type="Proteomes" id="UP000594220"/>
    </source>
</evidence>
<dbReference type="AlphaFoldDB" id="A0A7M4FYV8"/>
<keyword evidence="9" id="KW-0378">Hydrolase</keyword>
<dbReference type="InterPro" id="IPR023346">
    <property type="entry name" value="Lysozyme-like_dom_sf"/>
</dbReference>
<dbReference type="GO" id="GO:0009253">
    <property type="term" value="P:peptidoglycan catabolic process"/>
    <property type="evidence" value="ECO:0007669"/>
    <property type="project" value="InterPro"/>
</dbReference>
<dbReference type="GeneTree" id="ENSGT00390000017614"/>
<keyword evidence="6" id="KW-0964">Secreted</keyword>
<dbReference type="EC" id="3.2.1.17" evidence="4 9"/>
<evidence type="ECO:0000256" key="7">
    <source>
        <dbReference type="ARBA" id="ARBA00022638"/>
    </source>
</evidence>
<accession>A0A7M4FYV8</accession>
<dbReference type="PIRSF" id="PIRSF001065">
    <property type="entry name" value="Lysozyme_g"/>
    <property type="match status" value="1"/>
</dbReference>
<dbReference type="Ensembl" id="ENSCPRT00005020293.1">
    <property type="protein sequence ID" value="ENSCPRP00005017331.1"/>
    <property type="gene ID" value="ENSCPRG00005012072.1"/>
</dbReference>
<proteinExistence type="inferred from homology"/>
<keyword evidence="8 9" id="KW-0326">Glycosidase</keyword>
<comment type="similarity">
    <text evidence="3 9">Belongs to the glycosyl hydrolase 23 family.</text>
</comment>
<dbReference type="Gene3D" id="1.10.530.10">
    <property type="match status" value="1"/>
</dbReference>
<evidence type="ECO:0000256" key="5">
    <source>
        <dbReference type="ARBA" id="ARBA00016485"/>
    </source>
</evidence>
<dbReference type="InterPro" id="IPR002152">
    <property type="entry name" value="Glyco_hydro_23"/>
</dbReference>
<dbReference type="GO" id="GO:0050830">
    <property type="term" value="P:defense response to Gram-positive bacterium"/>
    <property type="evidence" value="ECO:0007669"/>
    <property type="project" value="TreeGrafter"/>
</dbReference>
<dbReference type="GO" id="GO:0031640">
    <property type="term" value="P:killing of cells of another organism"/>
    <property type="evidence" value="ECO:0007669"/>
    <property type="project" value="UniProtKB-KW"/>
</dbReference>
<dbReference type="GO" id="GO:0005576">
    <property type="term" value="C:extracellular region"/>
    <property type="evidence" value="ECO:0007669"/>
    <property type="project" value="UniProtKB-SubCell"/>
</dbReference>
<comment type="catalytic activity">
    <reaction evidence="1 9">
        <text>Hydrolysis of (1-&gt;4)-beta-linkages between N-acetylmuramic acid and N-acetyl-D-glucosamine residues in a peptidoglycan and between N-acetyl-D-glucosamine residues in chitodextrins.</text>
        <dbReference type="EC" id="3.2.1.17"/>
    </reaction>
</comment>
<dbReference type="PANTHER" id="PTHR31698">
    <property type="entry name" value="LYSOZYME G FAMILY MEMBER"/>
    <property type="match status" value="1"/>
</dbReference>
<organism evidence="10 11">
    <name type="scientific">Crocodylus porosus</name>
    <name type="common">Saltwater crocodile</name>
    <name type="synonym">Estuarine crocodile</name>
    <dbReference type="NCBI Taxonomy" id="8502"/>
    <lineage>
        <taxon>Eukaryota</taxon>
        <taxon>Metazoa</taxon>
        <taxon>Chordata</taxon>
        <taxon>Craniata</taxon>
        <taxon>Vertebrata</taxon>
        <taxon>Euteleostomi</taxon>
        <taxon>Archelosauria</taxon>
        <taxon>Archosauria</taxon>
        <taxon>Crocodylia</taxon>
        <taxon>Longirostres</taxon>
        <taxon>Crocodylidae</taxon>
        <taxon>Crocodylus</taxon>
    </lineage>
</organism>
<keyword evidence="11" id="KW-1185">Reference proteome</keyword>
<evidence type="ECO:0000256" key="8">
    <source>
        <dbReference type="ARBA" id="ARBA00023295"/>
    </source>
</evidence>
<evidence type="ECO:0000256" key="1">
    <source>
        <dbReference type="ARBA" id="ARBA00000632"/>
    </source>
</evidence>
<dbReference type="PRINTS" id="PR00749">
    <property type="entry name" value="LYSOZYMEG"/>
</dbReference>
<sequence length="182" mass="20686">SQSCYGDVTSLQTPVISCGTVKTTGCGVSASEKIAEIDIIRLRPYRTIIRRVAKNLCLESSLVAAIISVGSRVGHLLENGWDCQRVKFGLMQIDRRYYPIRGTWNSEEHIIQGSTILTIALKNVRRAYPRWTWEQQLIGGLCAYHSRDWKIQVLDGRDYCCGGNDYVYNVIIRAKYFKRSGF</sequence>
<dbReference type="Proteomes" id="UP000594220">
    <property type="component" value="Unplaced"/>
</dbReference>
<evidence type="ECO:0000256" key="9">
    <source>
        <dbReference type="PIRNR" id="PIRNR001065"/>
    </source>
</evidence>
<name>A0A7M4FYV8_CROPO</name>
<gene>
    <name evidence="10" type="primary">LOC109306193</name>
</gene>
<evidence type="ECO:0000256" key="4">
    <source>
        <dbReference type="ARBA" id="ARBA00012732"/>
    </source>
</evidence>
<dbReference type="GO" id="GO:0003796">
    <property type="term" value="F:lysozyme activity"/>
    <property type="evidence" value="ECO:0007669"/>
    <property type="project" value="UniProtKB-UniRule"/>
</dbReference>
<dbReference type="CDD" id="cd01021">
    <property type="entry name" value="GEWL"/>
    <property type="match status" value="1"/>
</dbReference>
<keyword evidence="7" id="KW-0081">Bacteriolytic enzyme</keyword>
<evidence type="ECO:0000256" key="3">
    <source>
        <dbReference type="ARBA" id="ARBA00008902"/>
    </source>
</evidence>
<evidence type="ECO:0000256" key="6">
    <source>
        <dbReference type="ARBA" id="ARBA00022525"/>
    </source>
</evidence>
<comment type="subcellular location">
    <subcellularLocation>
        <location evidence="2">Secreted</location>
    </subcellularLocation>
</comment>
<keyword evidence="7" id="KW-0929">Antimicrobial</keyword>
<dbReference type="SUPFAM" id="SSF53955">
    <property type="entry name" value="Lysozyme-like"/>
    <property type="match status" value="1"/>
</dbReference>
<dbReference type="PANTHER" id="PTHR31698:SF8">
    <property type="entry name" value="LYSOZYME G-RELATED"/>
    <property type="match status" value="1"/>
</dbReference>
<evidence type="ECO:0000313" key="10">
    <source>
        <dbReference type="Ensembl" id="ENSCPRP00005017331.1"/>
    </source>
</evidence>
<protein>
    <recommendedName>
        <fullName evidence="5 9">Lysozyme g</fullName>
        <ecNumber evidence="4 9">3.2.1.17</ecNumber>
    </recommendedName>
</protein>
<reference evidence="10" key="1">
    <citation type="submission" date="2025-08" db="UniProtKB">
        <authorList>
            <consortium name="Ensembl"/>
        </authorList>
    </citation>
    <scope>IDENTIFICATION</scope>
</reference>
<reference evidence="10" key="2">
    <citation type="submission" date="2025-09" db="UniProtKB">
        <authorList>
            <consortium name="Ensembl"/>
        </authorList>
    </citation>
    <scope>IDENTIFICATION</scope>
</reference>
<dbReference type="OMA" id="HINQCSN"/>